<dbReference type="InterPro" id="IPR020476">
    <property type="entry name" value="Nudix_hydrolase"/>
</dbReference>
<dbReference type="Gene3D" id="3.90.79.10">
    <property type="entry name" value="Nucleoside Triphosphate Pyrophosphohydrolase"/>
    <property type="match status" value="1"/>
</dbReference>
<organism evidence="5 6">
    <name type="scientific">Noviherbaspirillum pedocola</name>
    <dbReference type="NCBI Taxonomy" id="2801341"/>
    <lineage>
        <taxon>Bacteria</taxon>
        <taxon>Pseudomonadati</taxon>
        <taxon>Pseudomonadota</taxon>
        <taxon>Betaproteobacteria</taxon>
        <taxon>Burkholderiales</taxon>
        <taxon>Oxalobacteraceae</taxon>
        <taxon>Noviherbaspirillum</taxon>
    </lineage>
</organism>
<name>A0A934T0K6_9BURK</name>
<dbReference type="PANTHER" id="PTHR21340">
    <property type="entry name" value="DIADENOSINE 5,5-P1,P4-TETRAPHOSPHATE PYROPHOSPHOHYDROLASE MUTT"/>
    <property type="match status" value="1"/>
</dbReference>
<dbReference type="PROSITE" id="PS00893">
    <property type="entry name" value="NUDIX_BOX"/>
    <property type="match status" value="1"/>
</dbReference>
<dbReference type="RefSeq" id="WP_200593633.1">
    <property type="nucleotide sequence ID" value="NZ_JAEPBG010000007.1"/>
</dbReference>
<sequence>MTADPRRRKPLAVSCGTLIIDSAGRILLCHVTGTSHWDIPKGLQDPGETTLQAARRELWEETGLEFDEDLFEEIGHFAYRPDKDLHLYRIRLKEDFDSLGHLICRSHFTHHITGKETPEVDGFCWASREEVRTKCWPRMAQRLLALDW</sequence>
<comment type="caution">
    <text evidence="5">The sequence shown here is derived from an EMBL/GenBank/DDBJ whole genome shotgun (WGS) entry which is preliminary data.</text>
</comment>
<dbReference type="InterPro" id="IPR051325">
    <property type="entry name" value="Nudix_hydrolase_domain"/>
</dbReference>
<protein>
    <submittedName>
        <fullName evidence="5">NUDIX hydrolase</fullName>
    </submittedName>
</protein>
<dbReference type="GO" id="GO:0004081">
    <property type="term" value="F:bis(5'-nucleosyl)-tetraphosphatase (asymmetrical) activity"/>
    <property type="evidence" value="ECO:0007669"/>
    <property type="project" value="TreeGrafter"/>
</dbReference>
<gene>
    <name evidence="5" type="ORF">JJB74_16905</name>
</gene>
<evidence type="ECO:0000259" key="4">
    <source>
        <dbReference type="PROSITE" id="PS51462"/>
    </source>
</evidence>
<feature type="domain" description="Nudix hydrolase" evidence="4">
    <location>
        <begin position="10"/>
        <end position="148"/>
    </location>
</feature>
<evidence type="ECO:0000313" key="6">
    <source>
        <dbReference type="Proteomes" id="UP000622890"/>
    </source>
</evidence>
<keyword evidence="6" id="KW-1185">Reference proteome</keyword>
<accession>A0A934T0K6</accession>
<dbReference type="InterPro" id="IPR020084">
    <property type="entry name" value="NUDIX_hydrolase_CS"/>
</dbReference>
<evidence type="ECO:0000256" key="3">
    <source>
        <dbReference type="RuleBase" id="RU003476"/>
    </source>
</evidence>
<dbReference type="InterPro" id="IPR015797">
    <property type="entry name" value="NUDIX_hydrolase-like_dom_sf"/>
</dbReference>
<proteinExistence type="inferred from homology"/>
<dbReference type="SUPFAM" id="SSF55811">
    <property type="entry name" value="Nudix"/>
    <property type="match status" value="1"/>
</dbReference>
<keyword evidence="2 3" id="KW-0378">Hydrolase</keyword>
<dbReference type="Proteomes" id="UP000622890">
    <property type="component" value="Unassembled WGS sequence"/>
</dbReference>
<comment type="similarity">
    <text evidence="3">Belongs to the Nudix hydrolase family.</text>
</comment>
<evidence type="ECO:0000256" key="2">
    <source>
        <dbReference type="ARBA" id="ARBA00022801"/>
    </source>
</evidence>
<reference evidence="5" key="1">
    <citation type="submission" date="2021-01" db="EMBL/GenBank/DDBJ databases">
        <title>Genome sequence of strain Noviherbaspirillum sp. DKR-6.</title>
        <authorList>
            <person name="Chaudhary D.K."/>
        </authorList>
    </citation>
    <scope>NUCLEOTIDE SEQUENCE</scope>
    <source>
        <strain evidence="5">DKR-6</strain>
    </source>
</reference>
<evidence type="ECO:0000313" key="5">
    <source>
        <dbReference type="EMBL" id="MBK4736304.1"/>
    </source>
</evidence>
<dbReference type="PROSITE" id="PS51462">
    <property type="entry name" value="NUDIX"/>
    <property type="match status" value="1"/>
</dbReference>
<dbReference type="AlphaFoldDB" id="A0A934T0K6"/>
<dbReference type="GO" id="GO:0006167">
    <property type="term" value="P:AMP biosynthetic process"/>
    <property type="evidence" value="ECO:0007669"/>
    <property type="project" value="TreeGrafter"/>
</dbReference>
<dbReference type="InterPro" id="IPR000086">
    <property type="entry name" value="NUDIX_hydrolase_dom"/>
</dbReference>
<dbReference type="CDD" id="cd02883">
    <property type="entry name" value="NUDIX_Hydrolase"/>
    <property type="match status" value="1"/>
</dbReference>
<dbReference type="Pfam" id="PF00293">
    <property type="entry name" value="NUDIX"/>
    <property type="match status" value="1"/>
</dbReference>
<dbReference type="PRINTS" id="PR00502">
    <property type="entry name" value="NUDIXFAMILY"/>
</dbReference>
<evidence type="ECO:0000256" key="1">
    <source>
        <dbReference type="ARBA" id="ARBA00001946"/>
    </source>
</evidence>
<dbReference type="GO" id="GO:0006754">
    <property type="term" value="P:ATP biosynthetic process"/>
    <property type="evidence" value="ECO:0007669"/>
    <property type="project" value="TreeGrafter"/>
</dbReference>
<dbReference type="PANTHER" id="PTHR21340:SF0">
    <property type="entry name" value="BIS(5'-NUCLEOSYL)-TETRAPHOSPHATASE [ASYMMETRICAL]"/>
    <property type="match status" value="1"/>
</dbReference>
<comment type="cofactor">
    <cofactor evidence="1">
        <name>Mg(2+)</name>
        <dbReference type="ChEBI" id="CHEBI:18420"/>
    </cofactor>
</comment>
<dbReference type="EMBL" id="JAEPBG010000007">
    <property type="protein sequence ID" value="MBK4736304.1"/>
    <property type="molecule type" value="Genomic_DNA"/>
</dbReference>